<protein>
    <submittedName>
        <fullName evidence="2">Uncharacterized protein</fullName>
    </submittedName>
</protein>
<keyword evidence="1" id="KW-0812">Transmembrane</keyword>
<dbReference type="EMBL" id="JAWDKA010000001">
    <property type="protein sequence ID" value="MDV0440873.1"/>
    <property type="molecule type" value="Genomic_DNA"/>
</dbReference>
<evidence type="ECO:0000313" key="2">
    <source>
        <dbReference type="EMBL" id="MDV0440873.1"/>
    </source>
</evidence>
<organism evidence="2 3">
    <name type="scientific">Methanorbis furvi</name>
    <dbReference type="NCBI Taxonomy" id="3028299"/>
    <lineage>
        <taxon>Archaea</taxon>
        <taxon>Methanobacteriati</taxon>
        <taxon>Methanobacteriota</taxon>
        <taxon>Stenosarchaea group</taxon>
        <taxon>Methanomicrobia</taxon>
        <taxon>Methanomicrobiales</taxon>
        <taxon>Methanocorpusculaceae</taxon>
        <taxon>Methanorbis</taxon>
    </lineage>
</organism>
<dbReference type="RefSeq" id="WP_338093269.1">
    <property type="nucleotide sequence ID" value="NZ_JAWDKA010000001.1"/>
</dbReference>
<dbReference type="Proteomes" id="UP001273136">
    <property type="component" value="Unassembled WGS sequence"/>
</dbReference>
<evidence type="ECO:0000256" key="1">
    <source>
        <dbReference type="SAM" id="Phobius"/>
    </source>
</evidence>
<reference evidence="2" key="1">
    <citation type="submission" date="2023-06" db="EMBL/GenBank/DDBJ databases">
        <title>Genome sequence of Methancorpusculaceae sp. Ag1.</title>
        <authorList>
            <person name="Protasov E."/>
            <person name="Platt K."/>
            <person name="Poehlein A."/>
            <person name="Daniel R."/>
            <person name="Brune A."/>
        </authorList>
    </citation>
    <scope>NUCLEOTIDE SEQUENCE</scope>
    <source>
        <strain evidence="2">Ag1</strain>
    </source>
</reference>
<keyword evidence="1" id="KW-1133">Transmembrane helix</keyword>
<sequence length="141" mass="14922">MNVCAHANIYEIQSARPGGFSLLVGAILIAGIIFGMVFVGIMAMDKIVEKVESNAAVTVHLHGDDIEVMILSSSFAEEIISIEVSIDGVSDSRMVIPVTLGTPVFCDDIAVGVTGSKFVVINAMFADGTSAVIHYTRVQFS</sequence>
<keyword evidence="1" id="KW-0472">Membrane</keyword>
<accession>A0AAE4MBX8</accession>
<evidence type="ECO:0000313" key="3">
    <source>
        <dbReference type="Proteomes" id="UP001273136"/>
    </source>
</evidence>
<keyword evidence="3" id="KW-1185">Reference proteome</keyword>
<comment type="caution">
    <text evidence="2">The sequence shown here is derived from an EMBL/GenBank/DDBJ whole genome shotgun (WGS) entry which is preliminary data.</text>
</comment>
<proteinExistence type="predicted"/>
<name>A0AAE4MBX8_9EURY</name>
<feature type="transmembrane region" description="Helical" evidence="1">
    <location>
        <begin position="20"/>
        <end position="43"/>
    </location>
</feature>
<gene>
    <name evidence="2" type="ORF">McpAg1_00500</name>
</gene>
<dbReference type="AlphaFoldDB" id="A0AAE4MBX8"/>